<sequence length="83" mass="9023">MDIMILETHMQQLTARYPDLEICTSDILKAFQLCANTFHSAGKMLLCGNGGSAAEGIALLGKAQFPTPKEPLQASWSGLQRSR</sequence>
<name>A0ABQ2BP40_9BACL</name>
<dbReference type="RefSeq" id="WP_189007398.1">
    <property type="nucleotide sequence ID" value="NZ_BMHE01000002.1"/>
</dbReference>
<evidence type="ECO:0000313" key="2">
    <source>
        <dbReference type="Proteomes" id="UP000615455"/>
    </source>
</evidence>
<dbReference type="EMBL" id="BMHE01000002">
    <property type="protein sequence ID" value="GGI44235.1"/>
    <property type="molecule type" value="Genomic_DNA"/>
</dbReference>
<dbReference type="SUPFAM" id="SSF53697">
    <property type="entry name" value="SIS domain"/>
    <property type="match status" value="1"/>
</dbReference>
<dbReference type="InterPro" id="IPR046348">
    <property type="entry name" value="SIS_dom_sf"/>
</dbReference>
<gene>
    <name evidence="1" type="ORF">GCM10008018_06090</name>
</gene>
<evidence type="ECO:0008006" key="3">
    <source>
        <dbReference type="Google" id="ProtNLM"/>
    </source>
</evidence>
<proteinExistence type="predicted"/>
<comment type="caution">
    <text evidence="1">The sequence shown here is derived from an EMBL/GenBank/DDBJ whole genome shotgun (WGS) entry which is preliminary data.</text>
</comment>
<reference evidence="2" key="1">
    <citation type="journal article" date="2019" name="Int. J. Syst. Evol. Microbiol.">
        <title>The Global Catalogue of Microorganisms (GCM) 10K type strain sequencing project: providing services to taxonomists for standard genome sequencing and annotation.</title>
        <authorList>
            <consortium name="The Broad Institute Genomics Platform"/>
            <consortium name="The Broad Institute Genome Sequencing Center for Infectious Disease"/>
            <person name="Wu L."/>
            <person name="Ma J."/>
        </authorList>
    </citation>
    <scope>NUCLEOTIDE SEQUENCE [LARGE SCALE GENOMIC DNA]</scope>
    <source>
        <strain evidence="2">CGMCC 1.15043</strain>
    </source>
</reference>
<dbReference type="Proteomes" id="UP000615455">
    <property type="component" value="Unassembled WGS sequence"/>
</dbReference>
<accession>A0ABQ2BP40</accession>
<protein>
    <recommendedName>
        <fullName evidence="3">SIS domain-containing protein</fullName>
    </recommendedName>
</protein>
<dbReference type="Gene3D" id="3.40.50.10490">
    <property type="entry name" value="Glucose-6-phosphate isomerase like protein, domain 1"/>
    <property type="match status" value="1"/>
</dbReference>
<keyword evidence="2" id="KW-1185">Reference proteome</keyword>
<organism evidence="1 2">
    <name type="scientific">Paenibacillus marchantiophytorum</name>
    <dbReference type="NCBI Taxonomy" id="1619310"/>
    <lineage>
        <taxon>Bacteria</taxon>
        <taxon>Bacillati</taxon>
        <taxon>Bacillota</taxon>
        <taxon>Bacilli</taxon>
        <taxon>Bacillales</taxon>
        <taxon>Paenibacillaceae</taxon>
        <taxon>Paenibacillus</taxon>
    </lineage>
</organism>
<evidence type="ECO:0000313" key="1">
    <source>
        <dbReference type="EMBL" id="GGI44235.1"/>
    </source>
</evidence>